<dbReference type="HOGENOM" id="CLU_1531763_0_0_9"/>
<accession>G8TWA9</accession>
<evidence type="ECO:0000313" key="1">
    <source>
        <dbReference type="EMBL" id="AEW03752.1"/>
    </source>
</evidence>
<dbReference type="EMBL" id="CP003179">
    <property type="protein sequence ID" value="AEW03752.1"/>
    <property type="molecule type" value="Genomic_DNA"/>
</dbReference>
<protein>
    <recommendedName>
        <fullName evidence="3">SnoaL-like domain-containing protein</fullName>
    </recommendedName>
</protein>
<name>G8TWA9_SULAD</name>
<proteinExistence type="predicted"/>
<sequence length="175" mass="18525">MMWGGVGVLLAVGLGVGIWHHQITEEQQMAAVCQTFLIDTAELPSPAAAEGLRSLVVPKSPATALVRWIATENANAAALSGIHVTDVTVSLSHLSLAGGNPAVLSCALNETRHLSPKGQANDQAVASFWLVPAGHGWRISQMTITQTPPTTPYTPDHFQLNFWNLVPAPPLPEGQ</sequence>
<dbReference type="AlphaFoldDB" id="G8TWA9"/>
<evidence type="ECO:0000313" key="2">
    <source>
        <dbReference type="Proteomes" id="UP000005439"/>
    </source>
</evidence>
<gene>
    <name evidence="1" type="ordered locus">Sulac_0180</name>
</gene>
<evidence type="ECO:0008006" key="3">
    <source>
        <dbReference type="Google" id="ProtNLM"/>
    </source>
</evidence>
<dbReference type="Proteomes" id="UP000005439">
    <property type="component" value="Chromosome"/>
</dbReference>
<dbReference type="KEGG" id="sap:Sulac_0180"/>
<dbReference type="PATRIC" id="fig|679936.5.peg.185"/>
<reference evidence="2" key="1">
    <citation type="submission" date="2011-12" db="EMBL/GenBank/DDBJ databases">
        <title>The complete genome of chromosome of Sulfobacillus acidophilus DSM 10332.</title>
        <authorList>
            <person name="Lucas S."/>
            <person name="Han J."/>
            <person name="Lapidus A."/>
            <person name="Bruce D."/>
            <person name="Goodwin L."/>
            <person name="Pitluck S."/>
            <person name="Peters L."/>
            <person name="Kyrpides N."/>
            <person name="Mavromatis K."/>
            <person name="Ivanova N."/>
            <person name="Mikhailova N."/>
            <person name="Chertkov O."/>
            <person name="Saunders E."/>
            <person name="Detter J.C."/>
            <person name="Tapia R."/>
            <person name="Han C."/>
            <person name="Land M."/>
            <person name="Hauser L."/>
            <person name="Markowitz V."/>
            <person name="Cheng J.-F."/>
            <person name="Hugenholtz P."/>
            <person name="Woyke T."/>
            <person name="Wu D."/>
            <person name="Pukall R."/>
            <person name="Gehrich-Schroeter G."/>
            <person name="Schneider S."/>
            <person name="Klenk H.-P."/>
            <person name="Eisen J.A."/>
        </authorList>
    </citation>
    <scope>NUCLEOTIDE SEQUENCE [LARGE SCALE GENOMIC DNA]</scope>
    <source>
        <strain evidence="2">ATCC 700253 / DSM 10332 / NAL</strain>
    </source>
</reference>
<organism evidence="1 2">
    <name type="scientific">Sulfobacillus acidophilus (strain ATCC 700253 / DSM 10332 / NAL)</name>
    <dbReference type="NCBI Taxonomy" id="679936"/>
    <lineage>
        <taxon>Bacteria</taxon>
        <taxon>Bacillati</taxon>
        <taxon>Bacillota</taxon>
        <taxon>Clostridia</taxon>
        <taxon>Eubacteriales</taxon>
        <taxon>Clostridiales Family XVII. Incertae Sedis</taxon>
        <taxon>Sulfobacillus</taxon>
    </lineage>
</organism>
<keyword evidence="2" id="KW-1185">Reference proteome</keyword>
<reference evidence="1 2" key="2">
    <citation type="journal article" date="2012" name="Stand. Genomic Sci.">
        <title>Complete genome sequence of the moderately thermophilic mineral-sulfide-oxidizing firmicute Sulfobacillus acidophilus type strain (NAL(T)).</title>
        <authorList>
            <person name="Anderson I."/>
            <person name="Chertkov O."/>
            <person name="Chen A."/>
            <person name="Saunders E."/>
            <person name="Lapidus A."/>
            <person name="Nolan M."/>
            <person name="Lucas S."/>
            <person name="Hammon N."/>
            <person name="Deshpande S."/>
            <person name="Cheng J.F."/>
            <person name="Han C."/>
            <person name="Tapia R."/>
            <person name="Goodwin L.A."/>
            <person name="Pitluck S."/>
            <person name="Liolios K."/>
            <person name="Pagani I."/>
            <person name="Ivanova N."/>
            <person name="Mikhailova N."/>
            <person name="Pati A."/>
            <person name="Palaniappan K."/>
            <person name="Land M."/>
            <person name="Pan C."/>
            <person name="Rohde M."/>
            <person name="Pukall R."/>
            <person name="Goker M."/>
            <person name="Detter J.C."/>
            <person name="Woyke T."/>
            <person name="Bristow J."/>
            <person name="Eisen J.A."/>
            <person name="Markowitz V."/>
            <person name="Hugenholtz P."/>
            <person name="Kyrpides N.C."/>
            <person name="Klenk H.P."/>
            <person name="Mavromatis K."/>
        </authorList>
    </citation>
    <scope>NUCLEOTIDE SEQUENCE [LARGE SCALE GENOMIC DNA]</scope>
    <source>
        <strain evidence="2">ATCC 700253 / DSM 10332 / NAL</strain>
    </source>
</reference>